<dbReference type="InterPro" id="IPR017853">
    <property type="entry name" value="GH"/>
</dbReference>
<evidence type="ECO:0000259" key="9">
    <source>
        <dbReference type="PROSITE" id="PS51172"/>
    </source>
</evidence>
<evidence type="ECO:0000256" key="5">
    <source>
        <dbReference type="ARBA" id="ARBA00023001"/>
    </source>
</evidence>
<dbReference type="InterPro" id="IPR001547">
    <property type="entry name" value="Glyco_hydro_5"/>
</dbReference>
<dbReference type="InterPro" id="IPR001956">
    <property type="entry name" value="CBM3"/>
</dbReference>
<dbReference type="FunFam" id="1.10.1330.10:FF:000001">
    <property type="entry name" value="Endoglucanase D"/>
    <property type="match status" value="1"/>
</dbReference>
<dbReference type="EC" id="3.2.1.4" evidence="2"/>
<dbReference type="EMBL" id="RLII01000007">
    <property type="protein sequence ID" value="RXE59263.1"/>
    <property type="molecule type" value="Genomic_DNA"/>
</dbReference>
<feature type="domain" description="Dockerin" evidence="10">
    <location>
        <begin position="584"/>
        <end position="654"/>
    </location>
</feature>
<evidence type="ECO:0000256" key="4">
    <source>
        <dbReference type="ARBA" id="ARBA00022801"/>
    </source>
</evidence>
<keyword evidence="4 11" id="KW-0378">Hydrolase</keyword>
<gene>
    <name evidence="11" type="ORF">EFD62_07780</name>
</gene>
<dbReference type="InterPro" id="IPR002105">
    <property type="entry name" value="Dockerin_1_rpt"/>
</dbReference>
<name>A0A4Q0I4M3_9FIRM</name>
<organism evidence="11 12">
    <name type="scientific">Acetivibrio mesophilus</name>
    <dbReference type="NCBI Taxonomy" id="2487273"/>
    <lineage>
        <taxon>Bacteria</taxon>
        <taxon>Bacillati</taxon>
        <taxon>Bacillota</taxon>
        <taxon>Clostridia</taxon>
        <taxon>Eubacteriales</taxon>
        <taxon>Oscillospiraceae</taxon>
        <taxon>Acetivibrio</taxon>
    </lineage>
</organism>
<keyword evidence="6" id="KW-0119">Carbohydrate metabolism</keyword>
<dbReference type="PANTHER" id="PTHR35923">
    <property type="entry name" value="MAJOR EXTRACELLULAR ENDOGLUCANASE"/>
    <property type="match status" value="1"/>
</dbReference>
<evidence type="ECO:0000256" key="7">
    <source>
        <dbReference type="ARBA" id="ARBA00023295"/>
    </source>
</evidence>
<dbReference type="Gene3D" id="2.60.40.710">
    <property type="entry name" value="Endoglucanase-like"/>
    <property type="match status" value="1"/>
</dbReference>
<keyword evidence="5" id="KW-0136">Cellulose degradation</keyword>
<dbReference type="FunFam" id="3.20.20.80:FF:000308">
    <property type="entry name" value="Glycoside hydrolase"/>
    <property type="match status" value="1"/>
</dbReference>
<dbReference type="PROSITE" id="PS00018">
    <property type="entry name" value="EF_HAND_1"/>
    <property type="match status" value="1"/>
</dbReference>
<dbReference type="GO" id="GO:0008810">
    <property type="term" value="F:cellulase activity"/>
    <property type="evidence" value="ECO:0007669"/>
    <property type="project" value="UniProtKB-EC"/>
</dbReference>
<dbReference type="CDD" id="cd14256">
    <property type="entry name" value="Dockerin_I"/>
    <property type="match status" value="1"/>
</dbReference>
<dbReference type="PROSITE" id="PS51257">
    <property type="entry name" value="PROKAR_LIPOPROTEIN"/>
    <property type="match status" value="1"/>
</dbReference>
<dbReference type="PROSITE" id="PS51766">
    <property type="entry name" value="DOCKERIN"/>
    <property type="match status" value="1"/>
</dbReference>
<dbReference type="InterPro" id="IPR018087">
    <property type="entry name" value="Glyco_hydro_5_CS"/>
</dbReference>
<evidence type="ECO:0000256" key="2">
    <source>
        <dbReference type="ARBA" id="ARBA00012601"/>
    </source>
</evidence>
<evidence type="ECO:0000259" key="10">
    <source>
        <dbReference type="PROSITE" id="PS51766"/>
    </source>
</evidence>
<dbReference type="InterPro" id="IPR018247">
    <property type="entry name" value="EF_Hand_1_Ca_BS"/>
</dbReference>
<evidence type="ECO:0000256" key="6">
    <source>
        <dbReference type="ARBA" id="ARBA00023277"/>
    </source>
</evidence>
<dbReference type="PROSITE" id="PS00659">
    <property type="entry name" value="GLYCOSYL_HYDROL_F5"/>
    <property type="match status" value="1"/>
</dbReference>
<evidence type="ECO:0000313" key="11">
    <source>
        <dbReference type="EMBL" id="RXE59263.1"/>
    </source>
</evidence>
<proteinExistence type="predicted"/>
<dbReference type="AlphaFoldDB" id="A0A4Q0I4M3"/>
<dbReference type="Pfam" id="PF00942">
    <property type="entry name" value="CBM_3"/>
    <property type="match status" value="1"/>
</dbReference>
<dbReference type="Gene3D" id="1.10.1330.10">
    <property type="entry name" value="Dockerin domain"/>
    <property type="match status" value="1"/>
</dbReference>
<dbReference type="SUPFAM" id="SSF51445">
    <property type="entry name" value="(Trans)glycosidases"/>
    <property type="match status" value="1"/>
</dbReference>
<dbReference type="SUPFAM" id="SSF63446">
    <property type="entry name" value="Type I dockerin domain"/>
    <property type="match status" value="1"/>
</dbReference>
<dbReference type="SMART" id="SM01067">
    <property type="entry name" value="CBM_3"/>
    <property type="match status" value="1"/>
</dbReference>
<dbReference type="Proteomes" id="UP000289166">
    <property type="component" value="Unassembled WGS sequence"/>
</dbReference>
<dbReference type="PROSITE" id="PS51172">
    <property type="entry name" value="CBM3"/>
    <property type="match status" value="1"/>
</dbReference>
<dbReference type="Gene3D" id="3.20.20.80">
    <property type="entry name" value="Glycosidases"/>
    <property type="match status" value="1"/>
</dbReference>
<dbReference type="RefSeq" id="WP_069195237.1">
    <property type="nucleotide sequence ID" value="NZ_RLII01000007.1"/>
</dbReference>
<protein>
    <recommendedName>
        <fullName evidence="2">cellulase</fullName>
        <ecNumber evidence="2">3.2.1.4</ecNumber>
    </recommendedName>
</protein>
<dbReference type="OrthoDB" id="9775889at2"/>
<comment type="catalytic activity">
    <reaction evidence="1">
        <text>Endohydrolysis of (1-&gt;4)-beta-D-glucosidic linkages in cellulose, lichenin and cereal beta-D-glucans.</text>
        <dbReference type="EC" id="3.2.1.4"/>
    </reaction>
</comment>
<keyword evidence="3" id="KW-0732">Signal</keyword>
<dbReference type="InterPro" id="IPR036966">
    <property type="entry name" value="CBM3_sf"/>
</dbReference>
<evidence type="ECO:0000313" key="12">
    <source>
        <dbReference type="Proteomes" id="UP000289166"/>
    </source>
</evidence>
<sequence length="660" mass="74919">MAQKHSEKSLLSVLTISVFVISCLFGLITVNAGNTTEETALEGLSIHYMDGSLDERYQSMRPYIIIHNNSGQSVDMADLKVRYYYTKEGATEETLLCFYTAIGSSNIFAEFHPELGYAEIGFTSGAGVIKDGGNSGQMQLVLKKISNGYYDQTNDYSYDPSFTDYAEYDKMTLYYKDTLVWGVEGPPPPPEPTPPPNDDDWLHVEGNLIKDSKGNTVYLTGINWFGFETDGANGFYGLNKCNLEDSLDLMANLGFNLLRIPLSAELILEWKNGEYVETSFVSTYENPRLDGLSSLDILDYTINHMKKNGMKVMFDMHGATKDSYQDNLWYNKDVTMEDFIEAWKWITERYKDDDTVIAMDLKNEPHGKYSGPNIAKWDDSEDPNNWKRAAEIIAEEILAINPNLLIVVEGVEAYPMDGYDYTNCGEFTTYCNWWGGNLRGVAHHPVTLSAQDKLVYSVHDYGPDIYMQPWFKKDFDINTLYEECWYPNWYYIVDENIAPMLIGEWGGKLINDNNVKWLECLGSFIADKKLHHTFWAFNPNSADTGGLMLEDWKTVDEEKYAIIEPTLWKRGLDHVIPLGGVTPETFKYGDVNGDFKATSTDLTLLKRYVLKQITEFPSPDGLKAADLDGDGKISSSDITILKRYILKTITIFPVEEKLGK</sequence>
<dbReference type="InterPro" id="IPR016134">
    <property type="entry name" value="Dockerin_dom"/>
</dbReference>
<keyword evidence="8" id="KW-0624">Polysaccharide degradation</keyword>
<dbReference type="GO" id="GO:0030245">
    <property type="term" value="P:cellulose catabolic process"/>
    <property type="evidence" value="ECO:0007669"/>
    <property type="project" value="UniProtKB-KW"/>
</dbReference>
<dbReference type="PANTHER" id="PTHR35923:SF2">
    <property type="entry name" value="ENDOGLUCANASE"/>
    <property type="match status" value="1"/>
</dbReference>
<evidence type="ECO:0000256" key="3">
    <source>
        <dbReference type="ARBA" id="ARBA00022729"/>
    </source>
</evidence>
<dbReference type="InterPro" id="IPR008965">
    <property type="entry name" value="CBM2/CBM3_carb-bd_dom_sf"/>
</dbReference>
<dbReference type="GO" id="GO:0030248">
    <property type="term" value="F:cellulose binding"/>
    <property type="evidence" value="ECO:0007669"/>
    <property type="project" value="InterPro"/>
</dbReference>
<keyword evidence="7" id="KW-0326">Glycosidase</keyword>
<dbReference type="Pfam" id="PF00150">
    <property type="entry name" value="Cellulase"/>
    <property type="match status" value="1"/>
</dbReference>
<dbReference type="Pfam" id="PF00404">
    <property type="entry name" value="Dockerin_1"/>
    <property type="match status" value="1"/>
</dbReference>
<keyword evidence="12" id="KW-1185">Reference proteome</keyword>
<dbReference type="SUPFAM" id="SSF49384">
    <property type="entry name" value="Carbohydrate-binding domain"/>
    <property type="match status" value="1"/>
</dbReference>
<evidence type="ECO:0000256" key="1">
    <source>
        <dbReference type="ARBA" id="ARBA00000966"/>
    </source>
</evidence>
<accession>A0A4Q0I4M3</accession>
<evidence type="ECO:0000256" key="8">
    <source>
        <dbReference type="ARBA" id="ARBA00023326"/>
    </source>
</evidence>
<comment type="caution">
    <text evidence="11">The sequence shown here is derived from an EMBL/GenBank/DDBJ whole genome shotgun (WGS) entry which is preliminary data.</text>
</comment>
<dbReference type="InterPro" id="IPR036439">
    <property type="entry name" value="Dockerin_dom_sf"/>
</dbReference>
<reference evidence="12" key="1">
    <citation type="submission" date="2018-11" db="EMBL/GenBank/DDBJ databases">
        <title>Genome sequencing of a novel mesophilic and cellulolytic organism within the genus Hungateiclostridium.</title>
        <authorList>
            <person name="Rettenmaier R."/>
            <person name="Liebl W."/>
            <person name="Zverlov V."/>
        </authorList>
    </citation>
    <scope>NUCLEOTIDE SEQUENCE [LARGE SCALE GENOMIC DNA]</scope>
    <source>
        <strain evidence="12">N2K1</strain>
    </source>
</reference>
<feature type="domain" description="CBM3" evidence="9">
    <location>
        <begin position="40"/>
        <end position="186"/>
    </location>
</feature>